<reference evidence="1 2" key="1">
    <citation type="submission" date="2019-11" db="EMBL/GenBank/DDBJ databases">
        <title>Draft genome of Amycolatopsis RM579.</title>
        <authorList>
            <person name="Duangmal K."/>
            <person name="Mingma R."/>
        </authorList>
    </citation>
    <scope>NUCLEOTIDE SEQUENCE [LARGE SCALE GENOMIC DNA]</scope>
    <source>
        <strain evidence="1 2">RM579</strain>
    </source>
</reference>
<dbReference type="EMBL" id="WMBA01000045">
    <property type="protein sequence ID" value="MTD57242.1"/>
    <property type="molecule type" value="Genomic_DNA"/>
</dbReference>
<dbReference type="Gene3D" id="3.40.30.10">
    <property type="entry name" value="Glutaredoxin"/>
    <property type="match status" value="1"/>
</dbReference>
<evidence type="ECO:0008006" key="3">
    <source>
        <dbReference type="Google" id="ProtNLM"/>
    </source>
</evidence>
<sequence>MPVLEVVEYTDPACPWAWGSEPKFRLLRLVTEPLGARWRRVFGILFDRDDELPPDPDAEAAWYAGFIADISRHTGAPHAEKLAWVARTSWPASMAAKAAEAQGDVLADQVLRRLRETTFVSGRPADDVHSVLSAVACLPGLDVPRLARELPHQEHAVEQDWTETRTPCDEVRHLEAPGPHSGRAKEVNGRLRYALPTLIFRGTQGERVVPGWRPFAEYAGTVEAVTGETLPRVRLTADEALRRYGSLTVLEIELLTGAKKPPNQAVSVPTGNGPLWIDPDLWDAGYGN</sequence>
<gene>
    <name evidence="1" type="ORF">GKO32_25165</name>
</gene>
<comment type="caution">
    <text evidence="1">The sequence shown here is derived from an EMBL/GenBank/DDBJ whole genome shotgun (WGS) entry which is preliminary data.</text>
</comment>
<evidence type="ECO:0000313" key="2">
    <source>
        <dbReference type="Proteomes" id="UP000440096"/>
    </source>
</evidence>
<organism evidence="1 2">
    <name type="scientific">Amycolatopsis pithecellobii</name>
    <dbReference type="NCBI Taxonomy" id="664692"/>
    <lineage>
        <taxon>Bacteria</taxon>
        <taxon>Bacillati</taxon>
        <taxon>Actinomycetota</taxon>
        <taxon>Actinomycetes</taxon>
        <taxon>Pseudonocardiales</taxon>
        <taxon>Pseudonocardiaceae</taxon>
        <taxon>Amycolatopsis</taxon>
    </lineage>
</organism>
<keyword evidence="2" id="KW-1185">Reference proteome</keyword>
<protein>
    <recommendedName>
        <fullName evidence="3">DSBA-like thioredoxin domain-containing protein</fullName>
    </recommendedName>
</protein>
<dbReference type="SUPFAM" id="SSF52833">
    <property type="entry name" value="Thioredoxin-like"/>
    <property type="match status" value="1"/>
</dbReference>
<dbReference type="AlphaFoldDB" id="A0A6N7YZB5"/>
<proteinExistence type="predicted"/>
<accession>A0A6N7YZB5</accession>
<dbReference type="OrthoDB" id="9813770at2"/>
<dbReference type="Proteomes" id="UP000440096">
    <property type="component" value="Unassembled WGS sequence"/>
</dbReference>
<dbReference type="InterPro" id="IPR036249">
    <property type="entry name" value="Thioredoxin-like_sf"/>
</dbReference>
<name>A0A6N7YZB5_9PSEU</name>
<evidence type="ECO:0000313" key="1">
    <source>
        <dbReference type="EMBL" id="MTD57242.1"/>
    </source>
</evidence>